<evidence type="ECO:0000256" key="1">
    <source>
        <dbReference type="ARBA" id="ARBA00007626"/>
    </source>
</evidence>
<dbReference type="OrthoDB" id="185373at2759"/>
<name>A0A835M664_9MAGN</name>
<dbReference type="PROSITE" id="PS51375">
    <property type="entry name" value="PPR"/>
    <property type="match status" value="1"/>
</dbReference>
<feature type="repeat" description="PPR" evidence="3">
    <location>
        <begin position="44"/>
        <end position="78"/>
    </location>
</feature>
<evidence type="ECO:0000313" key="6">
    <source>
        <dbReference type="Proteomes" id="UP000631114"/>
    </source>
</evidence>
<gene>
    <name evidence="5" type="ORF">IFM89_038349</name>
</gene>
<dbReference type="AlphaFoldDB" id="A0A835M664"/>
<dbReference type="Proteomes" id="UP000631114">
    <property type="component" value="Unassembled WGS sequence"/>
</dbReference>
<comment type="similarity">
    <text evidence="1">Belongs to the PPR family. P subfamily.</text>
</comment>
<accession>A0A835M664</accession>
<evidence type="ECO:0000256" key="2">
    <source>
        <dbReference type="ARBA" id="ARBA00022737"/>
    </source>
</evidence>
<evidence type="ECO:0000256" key="4">
    <source>
        <dbReference type="SAM" id="MobiDB-lite"/>
    </source>
</evidence>
<dbReference type="Pfam" id="PF13041">
    <property type="entry name" value="PPR_2"/>
    <property type="match status" value="1"/>
</dbReference>
<feature type="region of interest" description="Disordered" evidence="4">
    <location>
        <begin position="182"/>
        <end position="203"/>
    </location>
</feature>
<evidence type="ECO:0000313" key="5">
    <source>
        <dbReference type="EMBL" id="KAF9612161.1"/>
    </source>
</evidence>
<protein>
    <recommendedName>
        <fullName evidence="7">Pentatricopeptide repeat-containing protein</fullName>
    </recommendedName>
</protein>
<reference evidence="5 6" key="1">
    <citation type="submission" date="2020-10" db="EMBL/GenBank/DDBJ databases">
        <title>The Coptis chinensis genome and diversification of protoberbering-type alkaloids.</title>
        <authorList>
            <person name="Wang B."/>
            <person name="Shu S."/>
            <person name="Song C."/>
            <person name="Liu Y."/>
        </authorList>
    </citation>
    <scope>NUCLEOTIDE SEQUENCE [LARGE SCALE GENOMIC DNA]</scope>
    <source>
        <strain evidence="5">HL-2020</strain>
        <tissue evidence="5">Leaf</tissue>
    </source>
</reference>
<organism evidence="5 6">
    <name type="scientific">Coptis chinensis</name>
    <dbReference type="NCBI Taxonomy" id="261450"/>
    <lineage>
        <taxon>Eukaryota</taxon>
        <taxon>Viridiplantae</taxon>
        <taxon>Streptophyta</taxon>
        <taxon>Embryophyta</taxon>
        <taxon>Tracheophyta</taxon>
        <taxon>Spermatophyta</taxon>
        <taxon>Magnoliopsida</taxon>
        <taxon>Ranunculales</taxon>
        <taxon>Ranunculaceae</taxon>
        <taxon>Coptidoideae</taxon>
        <taxon>Coptis</taxon>
    </lineage>
</organism>
<sequence>MVKKGCSANASTFNPIFRCIMKLKDVNAAHRMYTKMKEMKSTSNTVTYNVLMKMFAEFKSADMVFKLKQEMDENECGMAEVMGSSQGDMASSSVQGRSTRAKIEQLQVEMQNLFCSKEKKVVDIGCRNMEENIGKSTTLLERTIQPGLAQIWMIPQRHQEQLLVHVESNCIFNGVANSGPASVTISRTPQKPRSDQIPARKRGSPMRRLWNGIGLLSTPPRDVSVGKLSDVRSWGT</sequence>
<proteinExistence type="inferred from homology"/>
<dbReference type="PANTHER" id="PTHR47941">
    <property type="entry name" value="PENTATRICOPEPTIDE REPEAT-CONTAINING PROTEIN 3, MITOCHONDRIAL"/>
    <property type="match status" value="1"/>
</dbReference>
<dbReference type="InterPro" id="IPR002885">
    <property type="entry name" value="PPR_rpt"/>
</dbReference>
<dbReference type="InterPro" id="IPR011990">
    <property type="entry name" value="TPR-like_helical_dom_sf"/>
</dbReference>
<comment type="caution">
    <text evidence="5">The sequence shown here is derived from an EMBL/GenBank/DDBJ whole genome shotgun (WGS) entry which is preliminary data.</text>
</comment>
<dbReference type="Gene3D" id="1.25.40.10">
    <property type="entry name" value="Tetratricopeptide repeat domain"/>
    <property type="match status" value="1"/>
</dbReference>
<keyword evidence="6" id="KW-1185">Reference proteome</keyword>
<evidence type="ECO:0000256" key="3">
    <source>
        <dbReference type="PROSITE-ProRule" id="PRU00708"/>
    </source>
</evidence>
<evidence type="ECO:0008006" key="7">
    <source>
        <dbReference type="Google" id="ProtNLM"/>
    </source>
</evidence>
<keyword evidence="2" id="KW-0677">Repeat</keyword>
<feature type="compositionally biased region" description="Polar residues" evidence="4">
    <location>
        <begin position="182"/>
        <end position="191"/>
    </location>
</feature>
<dbReference type="EMBL" id="JADFTS010000004">
    <property type="protein sequence ID" value="KAF9612161.1"/>
    <property type="molecule type" value="Genomic_DNA"/>
</dbReference>